<keyword evidence="7" id="KW-1185">Reference proteome</keyword>
<dbReference type="GO" id="GO:0072546">
    <property type="term" value="C:EMC complex"/>
    <property type="evidence" value="ECO:0007669"/>
    <property type="project" value="UniProtKB-UniRule"/>
</dbReference>
<name>A0AAD9HG57_9PEZI</name>
<organism evidence="6 7">
    <name type="scientific">Colletotrichum zoysiae</name>
    <dbReference type="NCBI Taxonomy" id="1216348"/>
    <lineage>
        <taxon>Eukaryota</taxon>
        <taxon>Fungi</taxon>
        <taxon>Dikarya</taxon>
        <taxon>Ascomycota</taxon>
        <taxon>Pezizomycotina</taxon>
        <taxon>Sordariomycetes</taxon>
        <taxon>Hypocreomycetidae</taxon>
        <taxon>Glomerellales</taxon>
        <taxon>Glomerellaceae</taxon>
        <taxon>Colletotrichum</taxon>
        <taxon>Colletotrichum graminicola species complex</taxon>
    </lineage>
</organism>
<dbReference type="FunFam" id="1.25.40.10:FF:001208">
    <property type="entry name" value="Tetratricopeptide repeat domain-containing protein"/>
    <property type="match status" value="1"/>
</dbReference>
<gene>
    <name evidence="6" type="ORF">LX32DRAFT_399532</name>
</gene>
<comment type="subunit">
    <text evidence="4">Component of the ER membrane protein complex (EMC).</text>
</comment>
<dbReference type="Proteomes" id="UP001232148">
    <property type="component" value="Unassembled WGS sequence"/>
</dbReference>
<dbReference type="PROSITE" id="PS50005">
    <property type="entry name" value="TPR"/>
    <property type="match status" value="1"/>
</dbReference>
<keyword evidence="4" id="KW-0472">Membrane</keyword>
<comment type="similarity">
    <text evidence="4">Belongs to the EMC2 family.</text>
</comment>
<evidence type="ECO:0000256" key="1">
    <source>
        <dbReference type="ARBA" id="ARBA00022737"/>
    </source>
</evidence>
<dbReference type="EMBL" id="MU842877">
    <property type="protein sequence ID" value="KAK2028501.1"/>
    <property type="molecule type" value="Genomic_DNA"/>
</dbReference>
<keyword evidence="4" id="KW-0256">Endoplasmic reticulum</keyword>
<evidence type="ECO:0000313" key="6">
    <source>
        <dbReference type="EMBL" id="KAK2028501.1"/>
    </source>
</evidence>
<feature type="domain" description="EMC2 TPR-like" evidence="5">
    <location>
        <begin position="103"/>
        <end position="204"/>
    </location>
</feature>
<dbReference type="PANTHER" id="PTHR12760">
    <property type="entry name" value="TETRATRICOPEPTIDE REPEAT PROTEIN"/>
    <property type="match status" value="1"/>
</dbReference>
<dbReference type="AlphaFoldDB" id="A0AAD9HG57"/>
<dbReference type="SUPFAM" id="SSF48452">
    <property type="entry name" value="TPR-like"/>
    <property type="match status" value="1"/>
</dbReference>
<comment type="subcellular location">
    <subcellularLocation>
        <location evidence="4">Endoplasmic reticulum membrane</location>
        <topology evidence="4">Peripheral membrane protein</topology>
        <orientation evidence="4">Cytoplasmic side</orientation>
    </subcellularLocation>
</comment>
<dbReference type="InterPro" id="IPR019734">
    <property type="entry name" value="TPR_rpt"/>
</dbReference>
<dbReference type="InterPro" id="IPR011990">
    <property type="entry name" value="TPR-like_helical_dom_sf"/>
</dbReference>
<dbReference type="SMART" id="SM00028">
    <property type="entry name" value="TPR"/>
    <property type="match status" value="2"/>
</dbReference>
<reference evidence="6" key="1">
    <citation type="submission" date="2021-06" db="EMBL/GenBank/DDBJ databases">
        <title>Comparative genomics, transcriptomics and evolutionary studies reveal genomic signatures of adaptation to plant cell wall in hemibiotrophic fungi.</title>
        <authorList>
            <consortium name="DOE Joint Genome Institute"/>
            <person name="Baroncelli R."/>
            <person name="Diaz J.F."/>
            <person name="Benocci T."/>
            <person name="Peng M."/>
            <person name="Battaglia E."/>
            <person name="Haridas S."/>
            <person name="Andreopoulos W."/>
            <person name="Labutti K."/>
            <person name="Pangilinan J."/>
            <person name="Floch G.L."/>
            <person name="Makela M.R."/>
            <person name="Henrissat B."/>
            <person name="Grigoriev I.V."/>
            <person name="Crouch J.A."/>
            <person name="De Vries R.P."/>
            <person name="Sukno S.A."/>
            <person name="Thon M.R."/>
        </authorList>
    </citation>
    <scope>NUCLEOTIDE SEQUENCE</scope>
    <source>
        <strain evidence="6">MAFF235873</strain>
    </source>
</reference>
<dbReference type="Gene3D" id="1.25.40.10">
    <property type="entry name" value="Tetratricopeptide repeat domain"/>
    <property type="match status" value="1"/>
</dbReference>
<evidence type="ECO:0000313" key="7">
    <source>
        <dbReference type="Proteomes" id="UP001232148"/>
    </source>
</evidence>
<accession>A0AAD9HG57</accession>
<keyword evidence="1" id="KW-0677">Repeat</keyword>
<evidence type="ECO:0000256" key="2">
    <source>
        <dbReference type="ARBA" id="ARBA00022803"/>
    </source>
</evidence>
<comment type="function">
    <text evidence="4">Part of the endoplasmic reticulum membrane protein complex (EMC) that enables the energy-independent insertion into endoplasmic reticulum membranes of newly synthesized membrane proteins.</text>
</comment>
<dbReference type="Pfam" id="PF22890">
    <property type="entry name" value="TPR_EMC2"/>
    <property type="match status" value="1"/>
</dbReference>
<feature type="repeat" description="TPR" evidence="3">
    <location>
        <begin position="160"/>
        <end position="193"/>
    </location>
</feature>
<proteinExistence type="inferred from homology"/>
<sequence>MAPSLVRPQGHLSPAEALELAQKAPAILQSNQKAFSSSPLLSLFSASETPELWIIYENLLIACLRTGDSHAAHQCLERLTLRFGDENERIMAFKGLVKEAEADNDGELAQVLMEYETILGANATNIPVAKRRIALLKSTGKTPEAIAALNSLLDFNPTDAESWAELADLYLSQGLYSQAIFALEEVLVLTPNAWNMHARLGEVLYMAASASEGSSQEQLVESVKRFSRSIELCDDYLRGYYGLKLVTNKLIKEPLKPSRQSDSKEWGIPDVTTLQKLNELATQKLADIVRRNGAQERLWQGYDKSEVAAARDLLSKESAEVVR</sequence>
<protein>
    <recommendedName>
        <fullName evidence="4">ER membrane protein complex subunit 2</fullName>
    </recommendedName>
</protein>
<dbReference type="InterPro" id="IPR039856">
    <property type="entry name" value="EMC2-like"/>
</dbReference>
<comment type="caution">
    <text evidence="6">The sequence shown here is derived from an EMBL/GenBank/DDBJ whole genome shotgun (WGS) entry which is preliminary data.</text>
</comment>
<keyword evidence="2 3" id="KW-0802">TPR repeat</keyword>
<evidence type="ECO:0000256" key="3">
    <source>
        <dbReference type="PROSITE-ProRule" id="PRU00339"/>
    </source>
</evidence>
<evidence type="ECO:0000256" key="4">
    <source>
        <dbReference type="RuleBase" id="RU367091"/>
    </source>
</evidence>
<evidence type="ECO:0000259" key="5">
    <source>
        <dbReference type="Pfam" id="PF22890"/>
    </source>
</evidence>
<dbReference type="InterPro" id="IPR055217">
    <property type="entry name" value="TPR_EMC2"/>
</dbReference>